<proteinExistence type="inferred from homology"/>
<dbReference type="Pfam" id="PF20154">
    <property type="entry name" value="LNT_N"/>
    <property type="match status" value="1"/>
</dbReference>
<protein>
    <recommendedName>
        <fullName evidence="9">Apolipoprotein N-acyltransferase</fullName>
        <shortName evidence="9">ALP N-acyltransferase</shortName>
        <ecNumber evidence="9">2.3.1.269</ecNumber>
    </recommendedName>
</protein>
<evidence type="ECO:0000256" key="5">
    <source>
        <dbReference type="ARBA" id="ARBA00022692"/>
    </source>
</evidence>
<evidence type="ECO:0000256" key="1">
    <source>
        <dbReference type="ARBA" id="ARBA00004651"/>
    </source>
</evidence>
<keyword evidence="7 9" id="KW-0472">Membrane</keyword>
<feature type="transmembrane region" description="Helical" evidence="9">
    <location>
        <begin position="120"/>
        <end position="138"/>
    </location>
</feature>
<dbReference type="EMBL" id="UGHR01000003">
    <property type="protein sequence ID" value="STR45119.1"/>
    <property type="molecule type" value="Genomic_DNA"/>
</dbReference>
<dbReference type="InterPro" id="IPR003010">
    <property type="entry name" value="C-N_Hydrolase"/>
</dbReference>
<comment type="function">
    <text evidence="9">Catalyzes the phospholipid dependent N-acylation of the N-terminal cysteine of apolipoprotein, the last step in lipoprotein maturation.</text>
</comment>
<evidence type="ECO:0000256" key="6">
    <source>
        <dbReference type="ARBA" id="ARBA00022989"/>
    </source>
</evidence>
<name>A0A377SX84_9NEIS</name>
<keyword evidence="4 9" id="KW-0808">Transferase</keyword>
<feature type="transmembrane region" description="Helical" evidence="9">
    <location>
        <begin position="185"/>
        <end position="202"/>
    </location>
</feature>
<dbReference type="InterPro" id="IPR004563">
    <property type="entry name" value="Apolipo_AcylTrfase"/>
</dbReference>
<reference evidence="12 14" key="2">
    <citation type="submission" date="2019-03" db="EMBL/GenBank/DDBJ databases">
        <title>Genomic Encyclopedia of Type Strains, Phase IV (KMG-IV): sequencing the most valuable type-strain genomes for metagenomic binning, comparative biology and taxonomic classification.</title>
        <authorList>
            <person name="Goeker M."/>
        </authorList>
    </citation>
    <scope>NUCLEOTIDE SEQUENCE [LARGE SCALE GENOMIC DNA]</scope>
    <source>
        <strain evidence="12 14">DSM 3764</strain>
    </source>
</reference>
<accession>A0A377SX84</accession>
<dbReference type="Pfam" id="PF00795">
    <property type="entry name" value="CN_hydrolase"/>
    <property type="match status" value="1"/>
</dbReference>
<evidence type="ECO:0000256" key="2">
    <source>
        <dbReference type="ARBA" id="ARBA00010065"/>
    </source>
</evidence>
<dbReference type="CDD" id="cd07571">
    <property type="entry name" value="ALP_N-acyl_transferase"/>
    <property type="match status" value="1"/>
</dbReference>
<dbReference type="GO" id="GO:0005886">
    <property type="term" value="C:plasma membrane"/>
    <property type="evidence" value="ECO:0007669"/>
    <property type="project" value="UniProtKB-SubCell"/>
</dbReference>
<keyword evidence="6 9" id="KW-1133">Transmembrane helix</keyword>
<keyword evidence="3 9" id="KW-1003">Cell membrane</keyword>
<dbReference type="PROSITE" id="PS50263">
    <property type="entry name" value="CN_HYDROLASE"/>
    <property type="match status" value="1"/>
</dbReference>
<sequence length="499" mass="54884">MQKLKPLLPLLLLALFGAISVFSFAPLYLFPIMWLSLAALTIAIQKSTTPKAAAWLGFSFGLGFFLANIHWIFISLNTFGGMPAPMAAGGILVLAAYMALFPALAGWLTLKLPCPERLRVLLLPTVFILTEWLRGWLFTGFPWASVGYSQSPMTPLAGYAPIGGVYLMGWLLCLCVAVIVSKPKWLKGWGIVASIWIAGWGLNQLEWTKKIGAPVRVSLVQGNISQDIKWDNAFYLDSLKSYLELTQKARGQLVVLPETAIPSFISDVPDWYPQLLRDAVAPRKADLILGIPILGKHEAEYYNAVTVMSDPALPLYKKQHLVPFGEFIPLPWLFNWIYQFMDMPLSGFSRGAVKQAPFSLASGQIAANICYEDVFGREIINALPEATMLVNLSNLAWFDGSWAAAQHAQMSQTRALETGRYMLRATNTGLTAIIDEKGRYKGVLPERTAGILEGTAQNRSGTPPYAWGGDYPLLIALGALLLGLGLLRRREAQACFAQA</sequence>
<dbReference type="Gene3D" id="3.60.110.10">
    <property type="entry name" value="Carbon-nitrogen hydrolase"/>
    <property type="match status" value="1"/>
</dbReference>
<feature type="transmembrane region" description="Helical" evidence="9">
    <location>
        <begin position="158"/>
        <end position="180"/>
    </location>
</feature>
<dbReference type="InterPro" id="IPR036526">
    <property type="entry name" value="C-N_Hydrolase_sf"/>
</dbReference>
<feature type="transmembrane region" description="Helical" evidence="9">
    <location>
        <begin position="465"/>
        <end position="487"/>
    </location>
</feature>
<dbReference type="GO" id="GO:0016410">
    <property type="term" value="F:N-acyltransferase activity"/>
    <property type="evidence" value="ECO:0007669"/>
    <property type="project" value="UniProtKB-UniRule"/>
</dbReference>
<keyword evidence="11" id="KW-0449">Lipoprotein</keyword>
<reference evidence="11 13" key="1">
    <citation type="submission" date="2018-06" db="EMBL/GenBank/DDBJ databases">
        <authorList>
            <consortium name="Pathogen Informatics"/>
            <person name="Doyle S."/>
        </authorList>
    </citation>
    <scope>NUCLEOTIDE SEQUENCE [LARGE SCALE GENOMIC DNA]</scope>
    <source>
        <strain evidence="11 13">NCTC11159</strain>
    </source>
</reference>
<comment type="subcellular location">
    <subcellularLocation>
        <location evidence="1 9">Cell membrane</location>
        <topology evidence="1 9">Multi-pass membrane protein</topology>
    </subcellularLocation>
</comment>
<evidence type="ECO:0000256" key="3">
    <source>
        <dbReference type="ARBA" id="ARBA00022475"/>
    </source>
</evidence>
<evidence type="ECO:0000256" key="4">
    <source>
        <dbReference type="ARBA" id="ARBA00022679"/>
    </source>
</evidence>
<comment type="similarity">
    <text evidence="2 9">Belongs to the CN hydrolase family. Apolipoprotein N-acyltransferase subfamily.</text>
</comment>
<comment type="pathway">
    <text evidence="9">Protein modification; lipoprotein biosynthesis (N-acyl transfer).</text>
</comment>
<evidence type="ECO:0000256" key="7">
    <source>
        <dbReference type="ARBA" id="ARBA00023136"/>
    </source>
</evidence>
<dbReference type="EC" id="2.3.1.269" evidence="9"/>
<evidence type="ECO:0000313" key="12">
    <source>
        <dbReference type="EMBL" id="TCU82224.1"/>
    </source>
</evidence>
<evidence type="ECO:0000313" key="11">
    <source>
        <dbReference type="EMBL" id="STR45119.1"/>
    </source>
</evidence>
<evidence type="ECO:0000256" key="9">
    <source>
        <dbReference type="HAMAP-Rule" id="MF_01148"/>
    </source>
</evidence>
<feature type="transmembrane region" description="Helical" evidence="9">
    <location>
        <begin position="52"/>
        <end position="74"/>
    </location>
</feature>
<dbReference type="PANTHER" id="PTHR38686">
    <property type="entry name" value="APOLIPOPROTEIN N-ACYLTRANSFERASE"/>
    <property type="match status" value="1"/>
</dbReference>
<dbReference type="InterPro" id="IPR045378">
    <property type="entry name" value="LNT_N"/>
</dbReference>
<evidence type="ECO:0000313" key="13">
    <source>
        <dbReference type="Proteomes" id="UP000255108"/>
    </source>
</evidence>
<organism evidence="11 13">
    <name type="scientific">Iodobacter fluviatilis</name>
    <dbReference type="NCBI Taxonomy" id="537"/>
    <lineage>
        <taxon>Bacteria</taxon>
        <taxon>Pseudomonadati</taxon>
        <taxon>Pseudomonadota</taxon>
        <taxon>Betaproteobacteria</taxon>
        <taxon>Neisseriales</taxon>
        <taxon>Chitinibacteraceae</taxon>
        <taxon>Iodobacter</taxon>
    </lineage>
</organism>
<feature type="transmembrane region" description="Helical" evidence="9">
    <location>
        <begin position="86"/>
        <end position="108"/>
    </location>
</feature>
<dbReference type="OrthoDB" id="9804277at2"/>
<dbReference type="UniPathway" id="UPA00666"/>
<keyword evidence="5 9" id="KW-0812">Transmembrane</keyword>
<keyword evidence="14" id="KW-1185">Reference proteome</keyword>
<evidence type="ECO:0000256" key="8">
    <source>
        <dbReference type="ARBA" id="ARBA00023315"/>
    </source>
</evidence>
<evidence type="ECO:0000259" key="10">
    <source>
        <dbReference type="PROSITE" id="PS50263"/>
    </source>
</evidence>
<feature type="domain" description="CN hydrolase" evidence="10">
    <location>
        <begin position="220"/>
        <end position="460"/>
    </location>
</feature>
<dbReference type="EMBL" id="SMBT01000016">
    <property type="protein sequence ID" value="TCU82224.1"/>
    <property type="molecule type" value="Genomic_DNA"/>
</dbReference>
<dbReference type="AlphaFoldDB" id="A0A377SX84"/>
<dbReference type="GO" id="GO:0042158">
    <property type="term" value="P:lipoprotein biosynthetic process"/>
    <property type="evidence" value="ECO:0007669"/>
    <property type="project" value="UniProtKB-UniRule"/>
</dbReference>
<dbReference type="Proteomes" id="UP000255108">
    <property type="component" value="Unassembled WGS sequence"/>
</dbReference>
<evidence type="ECO:0000313" key="14">
    <source>
        <dbReference type="Proteomes" id="UP000295794"/>
    </source>
</evidence>
<dbReference type="HAMAP" id="MF_01148">
    <property type="entry name" value="Lnt"/>
    <property type="match status" value="1"/>
</dbReference>
<dbReference type="NCBIfam" id="TIGR00546">
    <property type="entry name" value="lnt"/>
    <property type="match status" value="1"/>
</dbReference>
<keyword evidence="8 9" id="KW-0012">Acyltransferase</keyword>
<dbReference type="PANTHER" id="PTHR38686:SF1">
    <property type="entry name" value="APOLIPOPROTEIN N-ACYLTRANSFERASE"/>
    <property type="match status" value="1"/>
</dbReference>
<gene>
    <name evidence="9 11" type="primary">lnt</name>
    <name evidence="12" type="ORF">EV682_11658</name>
    <name evidence="11" type="ORF">NCTC11159_03665</name>
</gene>
<dbReference type="Proteomes" id="UP000295794">
    <property type="component" value="Unassembled WGS sequence"/>
</dbReference>
<dbReference type="SUPFAM" id="SSF56317">
    <property type="entry name" value="Carbon-nitrogen hydrolase"/>
    <property type="match status" value="1"/>
</dbReference>
<dbReference type="RefSeq" id="WP_115228829.1">
    <property type="nucleotide sequence ID" value="NZ_CAWOLO010000016.1"/>
</dbReference>
<comment type="catalytic activity">
    <reaction evidence="9">
        <text>N-terminal S-1,2-diacyl-sn-glyceryl-L-cysteinyl-[lipoprotein] + a glycerophospholipid = N-acyl-S-1,2-diacyl-sn-glyceryl-L-cysteinyl-[lipoprotein] + a 2-acyl-sn-glycero-3-phospholipid + H(+)</text>
        <dbReference type="Rhea" id="RHEA:48228"/>
        <dbReference type="Rhea" id="RHEA-COMP:14681"/>
        <dbReference type="Rhea" id="RHEA-COMP:14684"/>
        <dbReference type="ChEBI" id="CHEBI:15378"/>
        <dbReference type="ChEBI" id="CHEBI:136912"/>
        <dbReference type="ChEBI" id="CHEBI:140656"/>
        <dbReference type="ChEBI" id="CHEBI:140657"/>
        <dbReference type="ChEBI" id="CHEBI:140660"/>
        <dbReference type="EC" id="2.3.1.269"/>
    </reaction>
</comment>